<evidence type="ECO:0000313" key="3">
    <source>
        <dbReference type="Proteomes" id="UP000707356"/>
    </source>
</evidence>
<protein>
    <submittedName>
        <fullName evidence="2">Uncharacterized protein</fullName>
    </submittedName>
</protein>
<feature type="signal peptide" evidence="1">
    <location>
        <begin position="1"/>
        <end position="22"/>
    </location>
</feature>
<proteinExistence type="predicted"/>
<evidence type="ECO:0000313" key="2">
    <source>
        <dbReference type="EMBL" id="MBW4465578.1"/>
    </source>
</evidence>
<keyword evidence="1" id="KW-0732">Signal</keyword>
<comment type="caution">
    <text evidence="2">The sequence shown here is derived from an EMBL/GenBank/DDBJ whole genome shotgun (WGS) entry which is preliminary data.</text>
</comment>
<reference evidence="2" key="2">
    <citation type="journal article" date="2022" name="Microbiol. Resour. Announc.">
        <title>Metagenome Sequencing to Explore Phylogenomics of Terrestrial Cyanobacteria.</title>
        <authorList>
            <person name="Ward R.D."/>
            <person name="Stajich J.E."/>
            <person name="Johansen J.R."/>
            <person name="Huntemann M."/>
            <person name="Clum A."/>
            <person name="Foster B."/>
            <person name="Foster B."/>
            <person name="Roux S."/>
            <person name="Palaniappan K."/>
            <person name="Varghese N."/>
            <person name="Mukherjee S."/>
            <person name="Reddy T.B.K."/>
            <person name="Daum C."/>
            <person name="Copeland A."/>
            <person name="Chen I.A."/>
            <person name="Ivanova N.N."/>
            <person name="Kyrpides N.C."/>
            <person name="Shapiro N."/>
            <person name="Eloe-Fadrosh E.A."/>
            <person name="Pietrasiak N."/>
        </authorList>
    </citation>
    <scope>NUCLEOTIDE SEQUENCE</scope>
    <source>
        <strain evidence="2">GSE-TBD4-15B</strain>
    </source>
</reference>
<dbReference type="AlphaFoldDB" id="A0A951PA01"/>
<evidence type="ECO:0000256" key="1">
    <source>
        <dbReference type="SAM" id="SignalP"/>
    </source>
</evidence>
<accession>A0A951PA01</accession>
<feature type="chain" id="PRO_5037475555" evidence="1">
    <location>
        <begin position="23"/>
        <end position="126"/>
    </location>
</feature>
<dbReference type="Proteomes" id="UP000707356">
    <property type="component" value="Unassembled WGS sequence"/>
</dbReference>
<dbReference type="EMBL" id="JAHHHV010000050">
    <property type="protein sequence ID" value="MBW4465578.1"/>
    <property type="molecule type" value="Genomic_DNA"/>
</dbReference>
<name>A0A951PA01_9CYAN</name>
<organism evidence="2 3">
    <name type="scientific">Pegethrix bostrychoides GSE-TBD4-15B</name>
    <dbReference type="NCBI Taxonomy" id="2839662"/>
    <lineage>
        <taxon>Bacteria</taxon>
        <taxon>Bacillati</taxon>
        <taxon>Cyanobacteriota</taxon>
        <taxon>Cyanophyceae</taxon>
        <taxon>Oculatellales</taxon>
        <taxon>Oculatellaceae</taxon>
        <taxon>Pegethrix</taxon>
    </lineage>
</organism>
<gene>
    <name evidence="2" type="ORF">KME07_09080</name>
</gene>
<sequence length="126" mass="13577">MQKLFLLGLTALTIATVPPAFAQSSTSQTREQRIQELIQSAIDLNRAKNLARMTAERANGGLGVYQAESAMHGPSEESPYVKNADGSYTFTFKGGVPGFTTPTVESVVTVVPGDWTINLDYNGPIR</sequence>
<reference evidence="2" key="1">
    <citation type="submission" date="2021-05" db="EMBL/GenBank/DDBJ databases">
        <authorList>
            <person name="Pietrasiak N."/>
            <person name="Ward R."/>
            <person name="Stajich J.E."/>
            <person name="Kurbessoian T."/>
        </authorList>
    </citation>
    <scope>NUCLEOTIDE SEQUENCE</scope>
    <source>
        <strain evidence="2">GSE-TBD4-15B</strain>
    </source>
</reference>